<name>A0A317CRN3_9GAMM</name>
<dbReference type="SUPFAM" id="SSF52833">
    <property type="entry name" value="Thioredoxin-like"/>
    <property type="match status" value="1"/>
</dbReference>
<dbReference type="Gene3D" id="3.40.30.10">
    <property type="entry name" value="Glutaredoxin"/>
    <property type="match status" value="1"/>
</dbReference>
<accession>A0A317CRN3</accession>
<sequence length="64" mass="7706">MGAHLHQHQSEFKYHLNWVDIDKDPELKRIYDVDVPVVRYKGEVIFYHFFDEEQLRLSFANGPS</sequence>
<comment type="caution">
    <text evidence="1">The sequence shown here is derived from an EMBL/GenBank/DDBJ whole genome shotgun (WGS) entry which is preliminary data.</text>
</comment>
<dbReference type="EMBL" id="QGKL01000009">
    <property type="protein sequence ID" value="PWQ98962.1"/>
    <property type="molecule type" value="Genomic_DNA"/>
</dbReference>
<evidence type="ECO:0000313" key="2">
    <source>
        <dbReference type="Proteomes" id="UP000245506"/>
    </source>
</evidence>
<reference evidence="1 2" key="1">
    <citation type="submission" date="2018-05" db="EMBL/GenBank/DDBJ databases">
        <title>Leucothrix arctica sp. nov., isolated from Arctic seawater.</title>
        <authorList>
            <person name="Choi A."/>
            <person name="Baek K."/>
        </authorList>
    </citation>
    <scope>NUCLEOTIDE SEQUENCE [LARGE SCALE GENOMIC DNA]</scope>
    <source>
        <strain evidence="1 2">IMCC9719</strain>
    </source>
</reference>
<protein>
    <submittedName>
        <fullName evidence="1">Thioredoxin family protein</fullName>
    </submittedName>
</protein>
<organism evidence="1 2">
    <name type="scientific">Leucothrix arctica</name>
    <dbReference type="NCBI Taxonomy" id="1481894"/>
    <lineage>
        <taxon>Bacteria</taxon>
        <taxon>Pseudomonadati</taxon>
        <taxon>Pseudomonadota</taxon>
        <taxon>Gammaproteobacteria</taxon>
        <taxon>Thiotrichales</taxon>
        <taxon>Thiotrichaceae</taxon>
        <taxon>Leucothrix</taxon>
    </lineage>
</organism>
<keyword evidence="2" id="KW-1185">Reference proteome</keyword>
<dbReference type="AlphaFoldDB" id="A0A317CRN3"/>
<gene>
    <name evidence="1" type="ORF">DKT75_02020</name>
</gene>
<dbReference type="InterPro" id="IPR008554">
    <property type="entry name" value="Glutaredoxin-like"/>
</dbReference>
<proteinExistence type="predicted"/>
<dbReference type="InterPro" id="IPR036249">
    <property type="entry name" value="Thioredoxin-like_sf"/>
</dbReference>
<evidence type="ECO:0000313" key="1">
    <source>
        <dbReference type="EMBL" id="PWQ98962.1"/>
    </source>
</evidence>
<dbReference type="Pfam" id="PF05768">
    <property type="entry name" value="Glrx-like"/>
    <property type="match status" value="1"/>
</dbReference>
<dbReference type="Proteomes" id="UP000245506">
    <property type="component" value="Unassembled WGS sequence"/>
</dbReference>